<dbReference type="Gene3D" id="3.20.20.70">
    <property type="entry name" value="Aldolase class I"/>
    <property type="match status" value="1"/>
</dbReference>
<dbReference type="AlphaFoldDB" id="A0A2A5WWQ1"/>
<reference evidence="5 6" key="1">
    <citation type="submission" date="2017-08" db="EMBL/GenBank/DDBJ databases">
        <title>Fine stratification of microbial communities through a metagenomic profile of the photic zone.</title>
        <authorList>
            <person name="Haro-Moreno J.M."/>
            <person name="Lopez-Perez M."/>
            <person name="De La Torre J."/>
            <person name="Picazo A."/>
            <person name="Camacho A."/>
            <person name="Rodriguez-Valera F."/>
        </authorList>
    </citation>
    <scope>NUCLEOTIDE SEQUENCE [LARGE SCALE GENOMIC DNA]</scope>
    <source>
        <strain evidence="5">MED-G24</strain>
    </source>
</reference>
<dbReference type="Pfam" id="PF03060">
    <property type="entry name" value="NMO"/>
    <property type="match status" value="1"/>
</dbReference>
<evidence type="ECO:0000313" key="6">
    <source>
        <dbReference type="Proteomes" id="UP000219327"/>
    </source>
</evidence>
<dbReference type="PANTHER" id="PTHR32332:SF20">
    <property type="entry name" value="2-NITROPROPANE DIOXYGENASE-LIKE PROTEIN"/>
    <property type="match status" value="1"/>
</dbReference>
<evidence type="ECO:0000256" key="1">
    <source>
        <dbReference type="ARBA" id="ARBA00022630"/>
    </source>
</evidence>
<sequence>MLSGRAFCQQFASSRALTPLFMSLCSPPGWFRVRLTFRQELGMAIRTPLCDVLGIEHPIVLGGMMGISDAKLTAAVSNGGALGTLSSATFGVDGTRTELQSLSELTNRPFSVNLPLFHPMVPNLLELLPEYGVRIVTTSAGNPAKYIDVLKDMGIYVMHVVSSVRTAKKAEDAGVDAIVAEGSESGGKVALDEVPTISLLPQVVDAVDIPVVAAGGFASGSGLLAALAMGAQGVQMGTRFLASEESRAHPNWKRVLVDAGDSATAIALRNSSPTRLIKNDFWEYMDSKDEPGKKAMDFMELQGEGSSKIPTDVDGSQGNYTAGTGSGLIREVKPSAEIVEEIIAEATAGMQKLQGLFTTTS</sequence>
<organism evidence="5 6">
    <name type="scientific">OM182 bacterium MED-G24</name>
    <dbReference type="NCBI Taxonomy" id="1986255"/>
    <lineage>
        <taxon>Bacteria</taxon>
        <taxon>Pseudomonadati</taxon>
        <taxon>Pseudomonadota</taxon>
        <taxon>Gammaproteobacteria</taxon>
        <taxon>OMG group</taxon>
        <taxon>OM182 clade</taxon>
    </lineage>
</organism>
<evidence type="ECO:0000256" key="3">
    <source>
        <dbReference type="ARBA" id="ARBA00023002"/>
    </source>
</evidence>
<dbReference type="SUPFAM" id="SSF51412">
    <property type="entry name" value="Inosine monophosphate dehydrogenase (IMPDH)"/>
    <property type="match status" value="1"/>
</dbReference>
<keyword evidence="3" id="KW-0560">Oxidoreductase</keyword>
<name>A0A2A5WWQ1_9GAMM</name>
<comment type="caution">
    <text evidence="5">The sequence shown here is derived from an EMBL/GenBank/DDBJ whole genome shotgun (WGS) entry which is preliminary data.</text>
</comment>
<evidence type="ECO:0000313" key="5">
    <source>
        <dbReference type="EMBL" id="PDH40703.1"/>
    </source>
</evidence>
<dbReference type="PANTHER" id="PTHR32332">
    <property type="entry name" value="2-NITROPROPANE DIOXYGENASE"/>
    <property type="match status" value="1"/>
</dbReference>
<gene>
    <name evidence="5" type="ORF">CNE99_02985</name>
</gene>
<protein>
    <submittedName>
        <fullName evidence="5">Uncharacterized protein</fullName>
    </submittedName>
</protein>
<evidence type="ECO:0000256" key="2">
    <source>
        <dbReference type="ARBA" id="ARBA00022643"/>
    </source>
</evidence>
<feature type="compositionally biased region" description="Polar residues" evidence="4">
    <location>
        <begin position="305"/>
        <end position="323"/>
    </location>
</feature>
<dbReference type="GO" id="GO:0018580">
    <property type="term" value="F:nitronate monooxygenase activity"/>
    <property type="evidence" value="ECO:0007669"/>
    <property type="project" value="InterPro"/>
</dbReference>
<dbReference type="InterPro" id="IPR004136">
    <property type="entry name" value="NMO"/>
</dbReference>
<dbReference type="Proteomes" id="UP000219327">
    <property type="component" value="Unassembled WGS sequence"/>
</dbReference>
<feature type="region of interest" description="Disordered" evidence="4">
    <location>
        <begin position="305"/>
        <end position="326"/>
    </location>
</feature>
<dbReference type="CDD" id="cd04730">
    <property type="entry name" value="NPD_like"/>
    <property type="match status" value="1"/>
</dbReference>
<evidence type="ECO:0000256" key="4">
    <source>
        <dbReference type="SAM" id="MobiDB-lite"/>
    </source>
</evidence>
<dbReference type="EMBL" id="NTKD01000009">
    <property type="protein sequence ID" value="PDH40703.1"/>
    <property type="molecule type" value="Genomic_DNA"/>
</dbReference>
<proteinExistence type="predicted"/>
<dbReference type="InterPro" id="IPR013785">
    <property type="entry name" value="Aldolase_TIM"/>
</dbReference>
<keyword evidence="1" id="KW-0285">Flavoprotein</keyword>
<accession>A0A2A5WWQ1</accession>
<keyword evidence="2" id="KW-0288">FMN</keyword>